<evidence type="ECO:0000256" key="1">
    <source>
        <dbReference type="SAM" id="SignalP"/>
    </source>
</evidence>
<name>A0AA36M966_CYLNA</name>
<reference evidence="2" key="1">
    <citation type="submission" date="2023-07" db="EMBL/GenBank/DDBJ databases">
        <authorList>
            <consortium name="CYATHOMIX"/>
        </authorList>
    </citation>
    <scope>NUCLEOTIDE SEQUENCE</scope>
    <source>
        <strain evidence="2">N/A</strain>
    </source>
</reference>
<protein>
    <submittedName>
        <fullName evidence="2">Uncharacterized protein</fullName>
    </submittedName>
</protein>
<evidence type="ECO:0000313" key="3">
    <source>
        <dbReference type="Proteomes" id="UP001176961"/>
    </source>
</evidence>
<feature type="signal peptide" evidence="1">
    <location>
        <begin position="1"/>
        <end position="18"/>
    </location>
</feature>
<dbReference type="AlphaFoldDB" id="A0AA36M966"/>
<evidence type="ECO:0000313" key="2">
    <source>
        <dbReference type="EMBL" id="CAJ0604114.1"/>
    </source>
</evidence>
<comment type="caution">
    <text evidence="2">The sequence shown here is derived from an EMBL/GenBank/DDBJ whole genome shotgun (WGS) entry which is preliminary data.</text>
</comment>
<accession>A0AA36M966</accession>
<gene>
    <name evidence="2" type="ORF">CYNAS_LOCUS16097</name>
</gene>
<dbReference type="Proteomes" id="UP001176961">
    <property type="component" value="Unassembled WGS sequence"/>
</dbReference>
<organism evidence="2 3">
    <name type="scientific">Cylicocyclus nassatus</name>
    <name type="common">Nematode worm</name>
    <dbReference type="NCBI Taxonomy" id="53992"/>
    <lineage>
        <taxon>Eukaryota</taxon>
        <taxon>Metazoa</taxon>
        <taxon>Ecdysozoa</taxon>
        <taxon>Nematoda</taxon>
        <taxon>Chromadorea</taxon>
        <taxon>Rhabditida</taxon>
        <taxon>Rhabditina</taxon>
        <taxon>Rhabditomorpha</taxon>
        <taxon>Strongyloidea</taxon>
        <taxon>Strongylidae</taxon>
        <taxon>Cylicocyclus</taxon>
    </lineage>
</organism>
<feature type="chain" id="PRO_5041347169" evidence="1">
    <location>
        <begin position="19"/>
        <end position="150"/>
    </location>
</feature>
<dbReference type="EMBL" id="CATQJL010000305">
    <property type="protein sequence ID" value="CAJ0604114.1"/>
    <property type="molecule type" value="Genomic_DNA"/>
</dbReference>
<sequence length="150" mass="16960">MEMLQITVIATMCFVAQGQVTYKACLDKNGKYKAEAFDCDDKLPRTICERLYEVAGIERPGIGNQKDRFFACWTSDVFSKEVNKEILKRVLDTCPRTCALCCKTAKYDCEDDKRSVQKNIRLCDETINTTQSVDSEGTTIPAIDHTPEVL</sequence>
<proteinExistence type="predicted"/>
<keyword evidence="1" id="KW-0732">Signal</keyword>
<keyword evidence="3" id="KW-1185">Reference proteome</keyword>